<evidence type="ECO:0000313" key="3">
    <source>
        <dbReference type="Proteomes" id="UP000518266"/>
    </source>
</evidence>
<evidence type="ECO:0000256" key="1">
    <source>
        <dbReference type="SAM" id="MobiDB-lite"/>
    </source>
</evidence>
<evidence type="ECO:0000313" key="2">
    <source>
        <dbReference type="EMBL" id="KAF3834536.1"/>
    </source>
</evidence>
<dbReference type="EMBL" id="JAAKFY010000025">
    <property type="protein sequence ID" value="KAF3834536.1"/>
    <property type="molecule type" value="Genomic_DNA"/>
</dbReference>
<organism evidence="2 3">
    <name type="scientific">Dissostichus mawsoni</name>
    <name type="common">Antarctic cod</name>
    <dbReference type="NCBI Taxonomy" id="36200"/>
    <lineage>
        <taxon>Eukaryota</taxon>
        <taxon>Metazoa</taxon>
        <taxon>Chordata</taxon>
        <taxon>Craniata</taxon>
        <taxon>Vertebrata</taxon>
        <taxon>Euteleostomi</taxon>
        <taxon>Actinopterygii</taxon>
        <taxon>Neopterygii</taxon>
        <taxon>Teleostei</taxon>
        <taxon>Neoteleostei</taxon>
        <taxon>Acanthomorphata</taxon>
        <taxon>Eupercaria</taxon>
        <taxon>Perciformes</taxon>
        <taxon>Notothenioidei</taxon>
        <taxon>Nototheniidae</taxon>
        <taxon>Dissostichus</taxon>
    </lineage>
</organism>
<feature type="compositionally biased region" description="Polar residues" evidence="1">
    <location>
        <begin position="227"/>
        <end position="242"/>
    </location>
</feature>
<reference evidence="2 3" key="1">
    <citation type="submission" date="2020-03" db="EMBL/GenBank/DDBJ databases">
        <title>Dissostichus mawsoni Genome sequencing and assembly.</title>
        <authorList>
            <person name="Park H."/>
        </authorList>
    </citation>
    <scope>NUCLEOTIDE SEQUENCE [LARGE SCALE GENOMIC DNA]</scope>
    <source>
        <strain evidence="2">DM0001</strain>
        <tissue evidence="2">Muscle</tissue>
    </source>
</reference>
<dbReference type="OrthoDB" id="8955578at2759"/>
<protein>
    <submittedName>
        <fullName evidence="2">Uncharacterized protein</fullName>
    </submittedName>
</protein>
<dbReference type="Proteomes" id="UP000518266">
    <property type="component" value="Unassembled WGS sequence"/>
</dbReference>
<proteinExistence type="predicted"/>
<accession>A0A7J5XBY3</accession>
<gene>
    <name evidence="2" type="ORF">F7725_027094</name>
</gene>
<feature type="region of interest" description="Disordered" evidence="1">
    <location>
        <begin position="218"/>
        <end position="242"/>
    </location>
</feature>
<feature type="non-terminal residue" evidence="2">
    <location>
        <position position="242"/>
    </location>
</feature>
<dbReference type="AlphaFoldDB" id="A0A7J5XBY3"/>
<comment type="caution">
    <text evidence="2">The sequence shown here is derived from an EMBL/GenBank/DDBJ whole genome shotgun (WGS) entry which is preliminary data.</text>
</comment>
<name>A0A7J5XBY3_DISMA</name>
<sequence>MGPRKTQSAEEVDEIKKSLDFLAGEISAVRLQQKGILDLVEEVKILRIQNAEKDKRLEYLESRLEDLEQYTRINDVIITGLKVKPRSYARAVGADAGGEPGELDASSTEQQVAAFLQSKGIQLDCNNIEACHPLPRRKDSDNPAIILRFVNRKQKPAQTGKKASGVLTSSRGVLTSSRGVLTSSSGVLTSSSGVLTSSRGVLTSSSGVLTSSRGVLTSSSGVLTSSRGVPTSSSGVLTSSRG</sequence>
<keyword evidence="3" id="KW-1185">Reference proteome</keyword>